<evidence type="ECO:0000256" key="7">
    <source>
        <dbReference type="RuleBase" id="RU000416"/>
    </source>
</evidence>
<dbReference type="EMBL" id="FR695880">
    <property type="protein sequence ID" value="CBX31885.1"/>
    <property type="molecule type" value="Genomic_DNA"/>
</dbReference>
<feature type="active site" evidence="6">
    <location>
        <position position="124"/>
    </location>
</feature>
<dbReference type="GO" id="GO:0044027">
    <property type="term" value="P:negative regulation of gene expression via chromosomal CpG island methylation"/>
    <property type="evidence" value="ECO:0007669"/>
    <property type="project" value="TreeGrafter"/>
</dbReference>
<dbReference type="Pfam" id="PF00145">
    <property type="entry name" value="DNA_methylase"/>
    <property type="match status" value="2"/>
</dbReference>
<dbReference type="Gene3D" id="3.40.50.150">
    <property type="entry name" value="Vaccinia Virus protein VP39"/>
    <property type="match status" value="1"/>
</dbReference>
<dbReference type="PANTHER" id="PTHR10629:SF52">
    <property type="entry name" value="DNA (CYTOSINE-5)-METHYLTRANSFERASE 1"/>
    <property type="match status" value="1"/>
</dbReference>
<dbReference type="GO" id="GO:0009307">
    <property type="term" value="P:DNA restriction-modification system"/>
    <property type="evidence" value="ECO:0007669"/>
    <property type="project" value="UniProtKB-KW"/>
</dbReference>
<dbReference type="PROSITE" id="PS00094">
    <property type="entry name" value="C5_MTASE_1"/>
    <property type="match status" value="1"/>
</dbReference>
<dbReference type="AlphaFoldDB" id="E1YMU1"/>
<keyword evidence="3 6" id="KW-0949">S-adenosyl-L-methionine</keyword>
<dbReference type="PROSITE" id="PS51679">
    <property type="entry name" value="SAM_MT_C5"/>
    <property type="match status" value="1"/>
</dbReference>
<gene>
    <name evidence="9" type="ORF">N47_O13040</name>
</gene>
<evidence type="ECO:0000256" key="8">
    <source>
        <dbReference type="RuleBase" id="RU000417"/>
    </source>
</evidence>
<keyword evidence="2 6" id="KW-0808">Transferase</keyword>
<evidence type="ECO:0000256" key="5">
    <source>
        <dbReference type="ARBA" id="ARBA00047422"/>
    </source>
</evidence>
<name>E1YMU1_9BACT</name>
<evidence type="ECO:0000256" key="4">
    <source>
        <dbReference type="ARBA" id="ARBA00022747"/>
    </source>
</evidence>
<dbReference type="GO" id="GO:0003886">
    <property type="term" value="F:DNA (cytosine-5-)-methyltransferase activity"/>
    <property type="evidence" value="ECO:0007669"/>
    <property type="project" value="UniProtKB-EC"/>
</dbReference>
<dbReference type="PRINTS" id="PR00105">
    <property type="entry name" value="C5METTRFRASE"/>
</dbReference>
<evidence type="ECO:0000313" key="9">
    <source>
        <dbReference type="EMBL" id="CBX31885.1"/>
    </source>
</evidence>
<dbReference type="InterPro" id="IPR029063">
    <property type="entry name" value="SAM-dependent_MTases_sf"/>
</dbReference>
<reference evidence="9" key="1">
    <citation type="journal article" date="2011" name="Environ. Microbiol.">
        <title>Genomic insights into the metabolic potential of the polycyclic aromatic hydrocarbon degrading sulfate-reducing Deltaproteobacterium N47.</title>
        <authorList>
            <person name="Bergmann F."/>
            <person name="Selesi D."/>
            <person name="Weinmaier T."/>
            <person name="Tischler P."/>
            <person name="Rattei T."/>
            <person name="Meckenstock R.U."/>
        </authorList>
    </citation>
    <scope>NUCLEOTIDE SEQUENCE</scope>
</reference>
<evidence type="ECO:0000256" key="3">
    <source>
        <dbReference type="ARBA" id="ARBA00022691"/>
    </source>
</evidence>
<dbReference type="InterPro" id="IPR001525">
    <property type="entry name" value="C5_MeTfrase"/>
</dbReference>
<dbReference type="GO" id="GO:0032259">
    <property type="term" value="P:methylation"/>
    <property type="evidence" value="ECO:0007669"/>
    <property type="project" value="UniProtKB-KW"/>
</dbReference>
<keyword evidence="1 6" id="KW-0489">Methyltransferase</keyword>
<dbReference type="EC" id="2.1.1.37" evidence="8"/>
<keyword evidence="4" id="KW-0680">Restriction system</keyword>
<evidence type="ECO:0000256" key="2">
    <source>
        <dbReference type="ARBA" id="ARBA00022679"/>
    </source>
</evidence>
<evidence type="ECO:0000256" key="1">
    <source>
        <dbReference type="ARBA" id="ARBA00022603"/>
    </source>
</evidence>
<dbReference type="InterPro" id="IPR018117">
    <property type="entry name" value="C5_DNA_meth_AS"/>
</dbReference>
<dbReference type="GO" id="GO:0003677">
    <property type="term" value="F:DNA binding"/>
    <property type="evidence" value="ECO:0007669"/>
    <property type="project" value="TreeGrafter"/>
</dbReference>
<dbReference type="SUPFAM" id="SSF53335">
    <property type="entry name" value="S-adenosyl-L-methionine-dependent methyltransferases"/>
    <property type="match status" value="1"/>
</dbReference>
<accession>E1YMU1</accession>
<dbReference type="InterPro" id="IPR050390">
    <property type="entry name" value="C5-Methyltransferase"/>
</dbReference>
<dbReference type="NCBIfam" id="TIGR00675">
    <property type="entry name" value="dcm"/>
    <property type="match status" value="1"/>
</dbReference>
<comment type="catalytic activity">
    <reaction evidence="5 8">
        <text>a 2'-deoxycytidine in DNA + S-adenosyl-L-methionine = a 5-methyl-2'-deoxycytidine in DNA + S-adenosyl-L-homocysteine + H(+)</text>
        <dbReference type="Rhea" id="RHEA:13681"/>
        <dbReference type="Rhea" id="RHEA-COMP:11369"/>
        <dbReference type="Rhea" id="RHEA-COMP:11370"/>
        <dbReference type="ChEBI" id="CHEBI:15378"/>
        <dbReference type="ChEBI" id="CHEBI:57856"/>
        <dbReference type="ChEBI" id="CHEBI:59789"/>
        <dbReference type="ChEBI" id="CHEBI:85452"/>
        <dbReference type="ChEBI" id="CHEBI:85454"/>
        <dbReference type="EC" id="2.1.1.37"/>
    </reaction>
</comment>
<dbReference type="InterPro" id="IPR031303">
    <property type="entry name" value="C5_meth_CS"/>
</dbReference>
<comment type="similarity">
    <text evidence="6 7">Belongs to the class I-like SAM-binding methyltransferase superfamily. C5-methyltransferase family.</text>
</comment>
<dbReference type="Gene3D" id="3.90.120.10">
    <property type="entry name" value="DNA Methylase, subunit A, domain 2"/>
    <property type="match status" value="1"/>
</dbReference>
<protein>
    <recommendedName>
        <fullName evidence="8">Cytosine-specific methyltransferase</fullName>
        <ecNumber evidence="8">2.1.1.37</ecNumber>
    </recommendedName>
</protein>
<organism evidence="9">
    <name type="scientific">uncultured Desulfobacterium sp</name>
    <dbReference type="NCBI Taxonomy" id="201089"/>
    <lineage>
        <taxon>Bacteria</taxon>
        <taxon>Pseudomonadati</taxon>
        <taxon>Thermodesulfobacteriota</taxon>
        <taxon>Desulfobacteria</taxon>
        <taxon>Desulfobacterales</taxon>
        <taxon>Desulfobacteriaceae</taxon>
        <taxon>Desulfobacterium</taxon>
        <taxon>environmental samples</taxon>
    </lineage>
</organism>
<sequence length="423" mass="48437">MTDNKQKTIRFLDLFAGAGGLSEGFIRAGFTPVAHVEADKAACFTLKTRAAYHWLKNSGRLDRYNAYLHGSITRGELYELVPKKQILSVINSEIREDSLAEIFGEIDILLRGEKVDLIIGGPPCQAYSLAGRARDKNGMKGDKRNYLYVYYAEFLRRYKPKYFLFENVMGLLSAKDENCALYLSTMKKLFKEQGYETAEKIISANDYGVLQKRKRVILFGNREGKTGFFPMPEEWKPGINVEEILKDLPFLKAGTGSVSPHKLKIYSGNYLYDAGIRNGNERVTLHIARPHNVQDLEIYRIAVKKWNEHRHRLYYHDLPDNLKTHKNQTSFTDRFKVVAADLPVSHTVVAHIAKDGHYYIHPDIDQNRSITPREAARMQTFPDDYFFESASENTGRSAAFRQIGNAVPVLLAQKIAEKLWETW</sequence>
<proteinExistence type="inferred from homology"/>
<dbReference type="PANTHER" id="PTHR10629">
    <property type="entry name" value="CYTOSINE-SPECIFIC METHYLTRANSFERASE"/>
    <property type="match status" value="1"/>
</dbReference>
<dbReference type="REBASE" id="35283">
    <property type="entry name" value="M.DspN47ORF13040P"/>
</dbReference>
<dbReference type="PROSITE" id="PS00095">
    <property type="entry name" value="C5_MTASE_2"/>
    <property type="match status" value="1"/>
</dbReference>
<evidence type="ECO:0000256" key="6">
    <source>
        <dbReference type="PROSITE-ProRule" id="PRU01016"/>
    </source>
</evidence>